<keyword evidence="2" id="KW-1185">Reference proteome</keyword>
<dbReference type="EMBL" id="FUXC01000004">
    <property type="protein sequence ID" value="SJZ67407.1"/>
    <property type="molecule type" value="Genomic_DNA"/>
</dbReference>
<gene>
    <name evidence="1" type="ORF">SAMN02745152_00892</name>
</gene>
<evidence type="ECO:0000313" key="1">
    <source>
        <dbReference type="EMBL" id="SJZ67407.1"/>
    </source>
</evidence>
<dbReference type="GeneID" id="303367147"/>
<organism evidence="1 2">
    <name type="scientific">Treponema berlinense</name>
    <dbReference type="NCBI Taxonomy" id="225004"/>
    <lineage>
        <taxon>Bacteria</taxon>
        <taxon>Pseudomonadati</taxon>
        <taxon>Spirochaetota</taxon>
        <taxon>Spirochaetia</taxon>
        <taxon>Spirochaetales</taxon>
        <taxon>Treponemataceae</taxon>
        <taxon>Treponema</taxon>
    </lineage>
</organism>
<dbReference type="STRING" id="225004.SAMN02745152_00892"/>
<evidence type="ECO:0000313" key="2">
    <source>
        <dbReference type="Proteomes" id="UP000190395"/>
    </source>
</evidence>
<dbReference type="AlphaFoldDB" id="A0A1T4MKM2"/>
<dbReference type="RefSeq" id="WP_078930644.1">
    <property type="nucleotide sequence ID" value="NZ_FUXC01000004.1"/>
</dbReference>
<dbReference type="Proteomes" id="UP000190395">
    <property type="component" value="Unassembled WGS sequence"/>
</dbReference>
<name>A0A1T4MKM2_9SPIR</name>
<dbReference type="OrthoDB" id="359249at2"/>
<proteinExistence type="predicted"/>
<protein>
    <submittedName>
        <fullName evidence="1">Peptidase family M48</fullName>
    </submittedName>
</protein>
<accession>A0A1T4MKM2</accession>
<reference evidence="1 2" key="1">
    <citation type="submission" date="2017-02" db="EMBL/GenBank/DDBJ databases">
        <authorList>
            <person name="Peterson S.W."/>
        </authorList>
    </citation>
    <scope>NUCLEOTIDE SEQUENCE [LARGE SCALE GENOMIC DNA]</scope>
    <source>
        <strain evidence="1 2">ATCC BAA-909</strain>
    </source>
</reference>
<sequence>MENCTEQTEKTTDCTTKPQTLPSWKVSQIILTVVNLLSEEGYFREGFDYMEMIRKKGIVLKEYSAFKSENLLELQKVSIGLWNEGLCLIFPDPQTGATCRMIAYNDNKSAAEVMQIIFHELAHIMLRHTQQSNLGEMEATLFSGVAMLLMVLEQQFHIGRMIAEKGDKTMLKGIQKGLMQKFNAQEVL</sequence>